<evidence type="ECO:0008006" key="3">
    <source>
        <dbReference type="Google" id="ProtNLM"/>
    </source>
</evidence>
<dbReference type="STRING" id="460384.SAMN05216313_10431"/>
<dbReference type="InterPro" id="IPR011060">
    <property type="entry name" value="RibuloseP-bd_barrel"/>
</dbReference>
<dbReference type="GeneID" id="93276376"/>
<evidence type="ECO:0000313" key="2">
    <source>
        <dbReference type="Proteomes" id="UP000198508"/>
    </source>
</evidence>
<reference evidence="2" key="1">
    <citation type="submission" date="2016-10" db="EMBL/GenBank/DDBJ databases">
        <authorList>
            <person name="Varghese N."/>
            <person name="Submissions S."/>
        </authorList>
    </citation>
    <scope>NUCLEOTIDE SEQUENCE [LARGE SCALE GENOMIC DNA]</scope>
    <source>
        <strain evidence="2">NLAE-zl-G277</strain>
    </source>
</reference>
<gene>
    <name evidence="1" type="ORF">SAMN05216313_10431</name>
</gene>
<protein>
    <recommendedName>
        <fullName evidence="3">4-hydroxythreonine-4-phosphate dehydrogenase</fullName>
    </recommendedName>
</protein>
<sequence>MIDKNLIVMLTWHDVTVANAKELFLECRGAAATHWGFKIEGTTPESMAELISLMKQAGKRTYIEVLAIDEPTCLKSAQLCAQCGADHLLGTLYYESVHRVCKEAGIAYSPFVALDPDTRLRAPIGQVVEAVKEAEAKGVDGINLSAFRYLGGDPEELLAAVSGAVEKPFSIAGSVNSFERIDYLKTLPMLGAFTIGGAFFENQFGGSFAEQIDKVCAYLKN</sequence>
<proteinExistence type="predicted"/>
<organism evidence="1 2">
    <name type="scientific">Enterocloster lavalensis</name>
    <dbReference type="NCBI Taxonomy" id="460384"/>
    <lineage>
        <taxon>Bacteria</taxon>
        <taxon>Bacillati</taxon>
        <taxon>Bacillota</taxon>
        <taxon>Clostridia</taxon>
        <taxon>Lachnospirales</taxon>
        <taxon>Lachnospiraceae</taxon>
        <taxon>Enterocloster</taxon>
    </lineage>
</organism>
<accession>A0A1I0D819</accession>
<evidence type="ECO:0000313" key="1">
    <source>
        <dbReference type="EMBL" id="SET28032.1"/>
    </source>
</evidence>
<dbReference type="EMBL" id="FOIM01000004">
    <property type="protein sequence ID" value="SET28032.1"/>
    <property type="molecule type" value="Genomic_DNA"/>
</dbReference>
<name>A0A1I0D819_9FIRM</name>
<dbReference type="RefSeq" id="WP_092361229.1">
    <property type="nucleotide sequence ID" value="NZ_DAINWJ010000125.1"/>
</dbReference>
<dbReference type="Proteomes" id="UP000198508">
    <property type="component" value="Unassembled WGS sequence"/>
</dbReference>
<keyword evidence="2" id="KW-1185">Reference proteome</keyword>
<dbReference type="SUPFAM" id="SSF51366">
    <property type="entry name" value="Ribulose-phoshate binding barrel"/>
    <property type="match status" value="1"/>
</dbReference>
<dbReference type="AlphaFoldDB" id="A0A1I0D819"/>